<keyword evidence="3 7" id="KW-0812">Transmembrane</keyword>
<dbReference type="PANTHER" id="PTHR30213:SF1">
    <property type="entry name" value="INNER MEMBRANE PROTEIN YHJD"/>
    <property type="match status" value="1"/>
</dbReference>
<dbReference type="PIRSF" id="PIRSF035875">
    <property type="entry name" value="RNase_BN"/>
    <property type="match status" value="1"/>
</dbReference>
<organism evidence="8 9">
    <name type="scientific">Pontibacter lucknowensis</name>
    <dbReference type="NCBI Taxonomy" id="1077936"/>
    <lineage>
        <taxon>Bacteria</taxon>
        <taxon>Pseudomonadati</taxon>
        <taxon>Bacteroidota</taxon>
        <taxon>Cytophagia</taxon>
        <taxon>Cytophagales</taxon>
        <taxon>Hymenobacteraceae</taxon>
        <taxon>Pontibacter</taxon>
    </lineage>
</organism>
<dbReference type="GO" id="GO:0005886">
    <property type="term" value="C:plasma membrane"/>
    <property type="evidence" value="ECO:0007669"/>
    <property type="project" value="UniProtKB-SubCell"/>
</dbReference>
<dbReference type="NCBIfam" id="TIGR00765">
    <property type="entry name" value="yihY_not_rbn"/>
    <property type="match status" value="1"/>
</dbReference>
<evidence type="ECO:0000256" key="1">
    <source>
        <dbReference type="ARBA" id="ARBA00004651"/>
    </source>
</evidence>
<evidence type="ECO:0000256" key="4">
    <source>
        <dbReference type="ARBA" id="ARBA00022989"/>
    </source>
</evidence>
<dbReference type="PANTHER" id="PTHR30213">
    <property type="entry name" value="INNER MEMBRANE PROTEIN YHJD"/>
    <property type="match status" value="1"/>
</dbReference>
<feature type="transmembrane region" description="Helical" evidence="7">
    <location>
        <begin position="245"/>
        <end position="268"/>
    </location>
</feature>
<feature type="region of interest" description="Disordered" evidence="6">
    <location>
        <begin position="291"/>
        <end position="316"/>
    </location>
</feature>
<evidence type="ECO:0000256" key="7">
    <source>
        <dbReference type="SAM" id="Phobius"/>
    </source>
</evidence>
<accession>A0A1N7AUE8</accession>
<protein>
    <submittedName>
        <fullName evidence="8">Membrane protein</fullName>
    </submittedName>
</protein>
<proteinExistence type="predicted"/>
<name>A0A1N7AUE8_9BACT</name>
<dbReference type="AlphaFoldDB" id="A0A1N7AUE8"/>
<keyword evidence="2" id="KW-1003">Cell membrane</keyword>
<dbReference type="OrthoDB" id="9797028at2"/>
<sequence>MQKKLKTTWELTKQTFKKFFDDNPLDYAAIIGFYTIFSLPAVLIITIRIAGAAFGQDAVRGEVVNQVGGIMGRNSASQIQSIIENASQSESSTIGTIVGVLVMAFSATTVFVALQDSLNAMWKVKAKADKGLMKLVLGRILSLALVVSFGFLLLVSLSIDVVLGLVYDYLRQELSGIAVYLVTIGNMLVSIAIATVIFAAIFKVLPDAKIRWPNVWVGAAVTAILFTLGKYVLNIYFQHDPLADTYGAAGSLVLILVWVYYTSIIFLLGAEFTQVYSEEHDQGIKPSDTAVKVEKQEVEEDEETGKVEVKRKSGLN</sequence>
<feature type="transmembrane region" description="Helical" evidence="7">
    <location>
        <begin position="135"/>
        <end position="157"/>
    </location>
</feature>
<dbReference type="Pfam" id="PF03631">
    <property type="entry name" value="Virul_fac_BrkB"/>
    <property type="match status" value="1"/>
</dbReference>
<feature type="transmembrane region" description="Helical" evidence="7">
    <location>
        <begin position="27"/>
        <end position="50"/>
    </location>
</feature>
<keyword evidence="4 7" id="KW-1133">Transmembrane helix</keyword>
<evidence type="ECO:0000256" key="3">
    <source>
        <dbReference type="ARBA" id="ARBA00022692"/>
    </source>
</evidence>
<keyword evidence="9" id="KW-1185">Reference proteome</keyword>
<dbReference type="EMBL" id="FTNM01000006">
    <property type="protein sequence ID" value="SIR42631.1"/>
    <property type="molecule type" value="Genomic_DNA"/>
</dbReference>
<evidence type="ECO:0000256" key="2">
    <source>
        <dbReference type="ARBA" id="ARBA00022475"/>
    </source>
</evidence>
<evidence type="ECO:0000313" key="8">
    <source>
        <dbReference type="EMBL" id="SIR42631.1"/>
    </source>
</evidence>
<comment type="subcellular location">
    <subcellularLocation>
        <location evidence="1">Cell membrane</location>
        <topology evidence="1">Multi-pass membrane protein</topology>
    </subcellularLocation>
</comment>
<evidence type="ECO:0000256" key="5">
    <source>
        <dbReference type="ARBA" id="ARBA00023136"/>
    </source>
</evidence>
<keyword evidence="5 7" id="KW-0472">Membrane</keyword>
<feature type="compositionally biased region" description="Basic and acidic residues" evidence="6">
    <location>
        <begin position="304"/>
        <end position="316"/>
    </location>
</feature>
<reference evidence="9" key="1">
    <citation type="submission" date="2017-01" db="EMBL/GenBank/DDBJ databases">
        <authorList>
            <person name="Varghese N."/>
            <person name="Submissions S."/>
        </authorList>
    </citation>
    <scope>NUCLEOTIDE SEQUENCE [LARGE SCALE GENOMIC DNA]</scope>
    <source>
        <strain evidence="9">DM9</strain>
    </source>
</reference>
<dbReference type="RefSeq" id="WP_007654954.1">
    <property type="nucleotide sequence ID" value="NZ_FTNM01000006.1"/>
</dbReference>
<gene>
    <name evidence="8" type="ORF">SAMN05421545_3582</name>
</gene>
<feature type="transmembrane region" description="Helical" evidence="7">
    <location>
        <begin position="214"/>
        <end position="233"/>
    </location>
</feature>
<dbReference type="Proteomes" id="UP000185924">
    <property type="component" value="Unassembled WGS sequence"/>
</dbReference>
<feature type="transmembrane region" description="Helical" evidence="7">
    <location>
        <begin position="94"/>
        <end position="114"/>
    </location>
</feature>
<evidence type="ECO:0000256" key="6">
    <source>
        <dbReference type="SAM" id="MobiDB-lite"/>
    </source>
</evidence>
<feature type="transmembrane region" description="Helical" evidence="7">
    <location>
        <begin position="177"/>
        <end position="202"/>
    </location>
</feature>
<dbReference type="InterPro" id="IPR017039">
    <property type="entry name" value="Virul_fac_BrkB"/>
</dbReference>
<dbReference type="STRING" id="1077936.SAMN05421545_3582"/>
<evidence type="ECO:0000313" key="9">
    <source>
        <dbReference type="Proteomes" id="UP000185924"/>
    </source>
</evidence>